<dbReference type="PANTHER" id="PTHR46186:SF12">
    <property type="entry name" value="CYSTATIN C (AMYLOID ANGIOPATHY AND CEREBRAL HEMORRHAGE)-RELATED"/>
    <property type="match status" value="1"/>
</dbReference>
<dbReference type="Gene3D" id="3.10.450.10">
    <property type="match status" value="1"/>
</dbReference>
<evidence type="ECO:0000256" key="3">
    <source>
        <dbReference type="SAM" id="SignalP"/>
    </source>
</evidence>
<proteinExistence type="inferred from homology"/>
<reference evidence="5 6" key="1">
    <citation type="submission" date="2022-01" db="EMBL/GenBank/DDBJ databases">
        <title>A chromosome-scale genome assembly of the false clownfish, Amphiprion ocellaris.</title>
        <authorList>
            <person name="Ryu T."/>
        </authorList>
    </citation>
    <scope>NUCLEOTIDE SEQUENCE [LARGE SCALE GENOMIC DNA]</scope>
</reference>
<organism evidence="5 6">
    <name type="scientific">Amphiprion ocellaris</name>
    <name type="common">Clown anemonefish</name>
    <dbReference type="NCBI Taxonomy" id="80972"/>
    <lineage>
        <taxon>Eukaryota</taxon>
        <taxon>Metazoa</taxon>
        <taxon>Chordata</taxon>
        <taxon>Craniata</taxon>
        <taxon>Vertebrata</taxon>
        <taxon>Euteleostomi</taxon>
        <taxon>Actinopterygii</taxon>
        <taxon>Neopterygii</taxon>
        <taxon>Teleostei</taxon>
        <taxon>Neoteleostei</taxon>
        <taxon>Acanthomorphata</taxon>
        <taxon>Ovalentaria</taxon>
        <taxon>Pomacentridae</taxon>
        <taxon>Amphiprion</taxon>
    </lineage>
</organism>
<protein>
    <recommendedName>
        <fullName evidence="4">Cystatin domain-containing protein</fullName>
    </recommendedName>
</protein>
<feature type="signal peptide" evidence="3">
    <location>
        <begin position="1"/>
        <end position="22"/>
    </location>
</feature>
<evidence type="ECO:0000313" key="6">
    <source>
        <dbReference type="Proteomes" id="UP001501940"/>
    </source>
</evidence>
<dbReference type="GO" id="GO:0005615">
    <property type="term" value="C:extracellular space"/>
    <property type="evidence" value="ECO:0007669"/>
    <property type="project" value="TreeGrafter"/>
</dbReference>
<dbReference type="RefSeq" id="XP_023150415.1">
    <property type="nucleotide sequence ID" value="XM_023294647.3"/>
</dbReference>
<keyword evidence="6" id="KW-1185">Reference proteome</keyword>
<dbReference type="SUPFAM" id="SSF54403">
    <property type="entry name" value="Cystatin/monellin"/>
    <property type="match status" value="1"/>
</dbReference>
<evidence type="ECO:0000259" key="4">
    <source>
        <dbReference type="SMART" id="SM00043"/>
    </source>
</evidence>
<dbReference type="InterPro" id="IPR018073">
    <property type="entry name" value="Prot_inh_cystat_CS"/>
</dbReference>
<dbReference type="InterPro" id="IPR046350">
    <property type="entry name" value="Cystatin_sf"/>
</dbReference>
<dbReference type="InterPro" id="IPR000010">
    <property type="entry name" value="Cystatin_dom"/>
</dbReference>
<feature type="domain" description="Cystatin" evidence="4">
    <location>
        <begin position="27"/>
        <end position="133"/>
    </location>
</feature>
<dbReference type="GeneID" id="111585237"/>
<accession>A0AAQ5X9V4</accession>
<dbReference type="GO" id="GO:0005737">
    <property type="term" value="C:cytoplasm"/>
    <property type="evidence" value="ECO:0007669"/>
    <property type="project" value="TreeGrafter"/>
</dbReference>
<reference evidence="5" key="3">
    <citation type="submission" date="2025-09" db="UniProtKB">
        <authorList>
            <consortium name="Ensembl"/>
        </authorList>
    </citation>
    <scope>IDENTIFICATION</scope>
</reference>
<keyword evidence="2" id="KW-1015">Disulfide bond</keyword>
<dbReference type="AlphaFoldDB" id="A0AAQ5X9V4"/>
<name>A0AAQ5X9V4_AMPOC</name>
<dbReference type="GO" id="GO:0031982">
    <property type="term" value="C:vesicle"/>
    <property type="evidence" value="ECO:0007669"/>
    <property type="project" value="TreeGrafter"/>
</dbReference>
<evidence type="ECO:0000256" key="1">
    <source>
        <dbReference type="ARBA" id="ARBA00009403"/>
    </source>
</evidence>
<dbReference type="GeneTree" id="ENSGT00940000154755"/>
<evidence type="ECO:0000256" key="2">
    <source>
        <dbReference type="ARBA" id="ARBA00023157"/>
    </source>
</evidence>
<dbReference type="FunFam" id="3.10.450.10:FF:000004">
    <property type="entry name" value="Cystatin C"/>
    <property type="match status" value="1"/>
</dbReference>
<dbReference type="GO" id="GO:0004869">
    <property type="term" value="F:cysteine-type endopeptidase inhibitor activity"/>
    <property type="evidence" value="ECO:0007669"/>
    <property type="project" value="InterPro"/>
</dbReference>
<sequence>MRFWRNMMWKIVVFTVLASVFAVGLGGMVGGFSDVDVNDEGLQNALNFAVVQHNRGTNDLYLSQVEEVVKAQRQLVAGMKYVITVKLAKSTCRKDSANEVCAIQTDPEKTRSYQCKFTVWSRPWINDIRVTKEEC</sequence>
<dbReference type="Ensembl" id="ENSAOCT00000061881.1">
    <property type="protein sequence ID" value="ENSAOCP00000037289.1"/>
    <property type="gene ID" value="ENSAOCG00000028650.1"/>
</dbReference>
<dbReference type="CDD" id="cd00042">
    <property type="entry name" value="CY"/>
    <property type="match status" value="1"/>
</dbReference>
<dbReference type="SMART" id="SM00043">
    <property type="entry name" value="CY"/>
    <property type="match status" value="1"/>
</dbReference>
<reference evidence="5" key="2">
    <citation type="submission" date="2025-08" db="UniProtKB">
        <authorList>
            <consortium name="Ensembl"/>
        </authorList>
    </citation>
    <scope>IDENTIFICATION</scope>
</reference>
<dbReference type="Proteomes" id="UP001501940">
    <property type="component" value="Chromosome 16"/>
</dbReference>
<dbReference type="PROSITE" id="PS00287">
    <property type="entry name" value="CYSTATIN"/>
    <property type="match status" value="1"/>
</dbReference>
<keyword evidence="3" id="KW-0732">Signal</keyword>
<dbReference type="PANTHER" id="PTHR46186">
    <property type="entry name" value="CYSTATIN"/>
    <property type="match status" value="1"/>
</dbReference>
<feature type="chain" id="PRO_5043310859" description="Cystatin domain-containing protein" evidence="3">
    <location>
        <begin position="23"/>
        <end position="135"/>
    </location>
</feature>
<gene>
    <name evidence="5" type="primary">CST3</name>
</gene>
<dbReference type="Pfam" id="PF00031">
    <property type="entry name" value="Cystatin"/>
    <property type="match status" value="1"/>
</dbReference>
<comment type="similarity">
    <text evidence="1">Belongs to the cystatin family.</text>
</comment>
<evidence type="ECO:0000313" key="5">
    <source>
        <dbReference type="Ensembl" id="ENSAOCP00000037289.1"/>
    </source>
</evidence>